<dbReference type="EMBL" id="MEIU01000057">
    <property type="protein sequence ID" value="PIT59822.1"/>
    <property type="molecule type" value="Genomic_DNA"/>
</dbReference>
<name>A0A855FNS8_9NEIS</name>
<accession>A0A855FNS8</accession>
<dbReference type="AlphaFoldDB" id="A0A855FNS8"/>
<evidence type="ECO:0000256" key="1">
    <source>
        <dbReference type="SAM" id="Phobius"/>
    </source>
</evidence>
<gene>
    <name evidence="2" type="ORF">BHC57_05935</name>
</gene>
<keyword evidence="1" id="KW-0472">Membrane</keyword>
<comment type="caution">
    <text evidence="2">The sequence shown here is derived from an EMBL/GenBank/DDBJ whole genome shotgun (WGS) entry which is preliminary data.</text>
</comment>
<evidence type="ECO:0000313" key="2">
    <source>
        <dbReference type="EMBL" id="PIT59822.1"/>
    </source>
</evidence>
<evidence type="ECO:0000313" key="3">
    <source>
        <dbReference type="Proteomes" id="UP000230463"/>
    </source>
</evidence>
<proteinExistence type="predicted"/>
<feature type="transmembrane region" description="Helical" evidence="1">
    <location>
        <begin position="47"/>
        <end position="69"/>
    </location>
</feature>
<feature type="transmembrane region" description="Helical" evidence="1">
    <location>
        <begin position="100"/>
        <end position="120"/>
    </location>
</feature>
<keyword evidence="1" id="KW-0812">Transmembrane</keyword>
<sequence length="141" mass="16008">MKYFISSTFFSRLAISISAMVSTAAPIWIVFYFSGLNLISDKTKISRLLWCWSGYLASIIIVLMIIGWVINIKPNLFVKGIVVIGTCCAIPHVVYSFIILAGFVILPLDILACYLVYWYMKDWQTEQSKPKPALKMNIKLS</sequence>
<keyword evidence="1" id="KW-1133">Transmembrane helix</keyword>
<dbReference type="Proteomes" id="UP000230463">
    <property type="component" value="Unassembled WGS sequence"/>
</dbReference>
<protein>
    <submittedName>
        <fullName evidence="2">Uncharacterized protein</fullName>
    </submittedName>
</protein>
<feature type="transmembrane region" description="Helical" evidence="1">
    <location>
        <begin position="12"/>
        <end position="35"/>
    </location>
</feature>
<organism evidence="2 3">
    <name type="scientific">Snodgrassella alvi</name>
    <dbReference type="NCBI Taxonomy" id="1196083"/>
    <lineage>
        <taxon>Bacteria</taxon>
        <taxon>Pseudomonadati</taxon>
        <taxon>Pseudomonadota</taxon>
        <taxon>Betaproteobacteria</taxon>
        <taxon>Neisseriales</taxon>
        <taxon>Neisseriaceae</taxon>
        <taxon>Snodgrassella</taxon>
    </lineage>
</organism>
<reference evidence="2 3" key="1">
    <citation type="journal article" date="2017" name="MBio">
        <title>Type VI secretion-mediated competition in the bee gut microbiome.</title>
        <authorList>
            <person name="Steele M.I."/>
            <person name="Kwong W.K."/>
            <person name="Powell J.E."/>
            <person name="Whiteley M."/>
            <person name="Moran N.A."/>
        </authorList>
    </citation>
    <scope>NUCLEOTIDE SEQUENCE [LARGE SCALE GENOMIC DNA]</scope>
    <source>
        <strain evidence="2 3">HK3</strain>
    </source>
</reference>